<dbReference type="CDD" id="cd07984">
    <property type="entry name" value="LPLAT_LABLAT-like"/>
    <property type="match status" value="1"/>
</dbReference>
<comment type="caution">
    <text evidence="7">The sequence shown here is derived from an EMBL/GenBank/DDBJ whole genome shotgun (WGS) entry which is preliminary data.</text>
</comment>
<dbReference type="PANTHER" id="PTHR30606:SF9">
    <property type="entry name" value="LIPID A BIOSYNTHESIS LAUROYLTRANSFERASE"/>
    <property type="match status" value="1"/>
</dbReference>
<keyword evidence="4" id="KW-0808">Transferase</keyword>
<dbReference type="GO" id="GO:0005886">
    <property type="term" value="C:plasma membrane"/>
    <property type="evidence" value="ECO:0007669"/>
    <property type="project" value="UniProtKB-SubCell"/>
</dbReference>
<keyword evidence="8" id="KW-1185">Reference proteome</keyword>
<dbReference type="Pfam" id="PF03279">
    <property type="entry name" value="Lip_A_acyltrans"/>
    <property type="match status" value="1"/>
</dbReference>
<protein>
    <submittedName>
        <fullName evidence="7">Lipid A biosynthesis acyltransferase</fullName>
    </submittedName>
</protein>
<evidence type="ECO:0000313" key="7">
    <source>
        <dbReference type="EMBL" id="MDG5976643.1"/>
    </source>
</evidence>
<proteinExistence type="predicted"/>
<evidence type="ECO:0000256" key="4">
    <source>
        <dbReference type="ARBA" id="ARBA00022679"/>
    </source>
</evidence>
<keyword evidence="2" id="KW-1003">Cell membrane</keyword>
<dbReference type="PANTHER" id="PTHR30606">
    <property type="entry name" value="LIPID A BIOSYNTHESIS LAUROYL ACYLTRANSFERASE"/>
    <property type="match status" value="1"/>
</dbReference>
<keyword evidence="3" id="KW-0997">Cell inner membrane</keyword>
<gene>
    <name evidence="7" type="ORF">H010_15350</name>
</gene>
<keyword evidence="5" id="KW-0472">Membrane</keyword>
<dbReference type="GO" id="GO:0016746">
    <property type="term" value="F:acyltransferase activity"/>
    <property type="evidence" value="ECO:0007669"/>
    <property type="project" value="UniProtKB-KW"/>
</dbReference>
<evidence type="ECO:0000256" key="2">
    <source>
        <dbReference type="ARBA" id="ARBA00022475"/>
    </source>
</evidence>
<dbReference type="Proteomes" id="UP001152876">
    <property type="component" value="Unassembled WGS sequence"/>
</dbReference>
<evidence type="ECO:0000256" key="5">
    <source>
        <dbReference type="ARBA" id="ARBA00023136"/>
    </source>
</evidence>
<sequence>MSNTTATTPPPAAPQRWSDRLGLGFMRLLARLPLAWVRGLGWLVGQVLHLVAARRRRIASTNWALCFPQDSEAQRRRAVRQHFVHFAQAWLDRSWLWEADEAIVRARLRLTGATHELQVEQPTVILAPHFVGLDAGGMAVSLNVKRPLISIYAGQLNEAVDQWIRAGRLRFGDVKLVEKHQGLRPVIHLVRGGGALYLLPDMDMGPQESVFVPFFGVPTATVPTLPRIARLGHARVVPVISRMTREGYDVEVLPAWSDYPGEDAVADTATMNQKLEAMIATMPEQYYWVHKRFKTRPPGEASLYNGD</sequence>
<accession>A0A9X4NRW1</accession>
<reference evidence="7" key="1">
    <citation type="submission" date="2013-01" db="EMBL/GenBank/DDBJ databases">
        <title>Genome draft of Hydrogenophaga taeniospiralis 2K1.</title>
        <authorList>
            <person name="Gomila M."/>
            <person name="Lalucat J."/>
        </authorList>
    </citation>
    <scope>NUCLEOTIDE SEQUENCE</scope>
    <source>
        <strain evidence="7">CCUG 15921</strain>
    </source>
</reference>
<evidence type="ECO:0000256" key="6">
    <source>
        <dbReference type="ARBA" id="ARBA00023315"/>
    </source>
</evidence>
<evidence type="ECO:0000256" key="1">
    <source>
        <dbReference type="ARBA" id="ARBA00004533"/>
    </source>
</evidence>
<evidence type="ECO:0000256" key="3">
    <source>
        <dbReference type="ARBA" id="ARBA00022519"/>
    </source>
</evidence>
<dbReference type="InterPro" id="IPR004960">
    <property type="entry name" value="LipA_acyltrans"/>
</dbReference>
<dbReference type="GO" id="GO:0009247">
    <property type="term" value="P:glycolipid biosynthetic process"/>
    <property type="evidence" value="ECO:0007669"/>
    <property type="project" value="UniProtKB-ARBA"/>
</dbReference>
<organism evidence="7 8">
    <name type="scientific">Hydrogenophaga taeniospiralis CCUG 15921</name>
    <dbReference type="NCBI Taxonomy" id="1281780"/>
    <lineage>
        <taxon>Bacteria</taxon>
        <taxon>Pseudomonadati</taxon>
        <taxon>Pseudomonadota</taxon>
        <taxon>Betaproteobacteria</taxon>
        <taxon>Burkholderiales</taxon>
        <taxon>Comamonadaceae</taxon>
        <taxon>Hydrogenophaga</taxon>
    </lineage>
</organism>
<dbReference type="PIRSF" id="PIRSF026649">
    <property type="entry name" value="MsbB"/>
    <property type="match status" value="1"/>
</dbReference>
<evidence type="ECO:0000313" key="8">
    <source>
        <dbReference type="Proteomes" id="UP001152876"/>
    </source>
</evidence>
<comment type="subcellular location">
    <subcellularLocation>
        <location evidence="1">Cell inner membrane</location>
    </subcellularLocation>
</comment>
<dbReference type="AlphaFoldDB" id="A0A9X4NRW1"/>
<dbReference type="EMBL" id="AOGK01000013">
    <property type="protein sequence ID" value="MDG5976643.1"/>
    <property type="molecule type" value="Genomic_DNA"/>
</dbReference>
<dbReference type="RefSeq" id="WP_068174438.1">
    <property type="nucleotide sequence ID" value="NZ_AOGK01000013.1"/>
</dbReference>
<name>A0A9X4NRW1_9BURK</name>
<dbReference type="OrthoDB" id="9803456at2"/>
<keyword evidence="6 7" id="KW-0012">Acyltransferase</keyword>